<name>A0A0N4UT78_ENTVE</name>
<dbReference type="EMBL" id="UXUI01000276">
    <property type="protein sequence ID" value="VDD85150.1"/>
    <property type="molecule type" value="Genomic_DNA"/>
</dbReference>
<evidence type="ECO:0000256" key="1">
    <source>
        <dbReference type="SAM" id="Phobius"/>
    </source>
</evidence>
<keyword evidence="1" id="KW-0812">Transmembrane</keyword>
<protein>
    <submittedName>
        <fullName evidence="4">Innexin</fullName>
    </submittedName>
</protein>
<keyword evidence="1" id="KW-1133">Transmembrane helix</keyword>
<keyword evidence="3" id="KW-1185">Reference proteome</keyword>
<feature type="transmembrane region" description="Helical" evidence="1">
    <location>
        <begin position="89"/>
        <end position="113"/>
    </location>
</feature>
<dbReference type="OrthoDB" id="5794738at2759"/>
<keyword evidence="1" id="KW-0472">Membrane</keyword>
<dbReference type="AlphaFoldDB" id="A0A0N4UT78"/>
<evidence type="ECO:0000313" key="3">
    <source>
        <dbReference type="Proteomes" id="UP000274131"/>
    </source>
</evidence>
<organism evidence="4">
    <name type="scientific">Enterobius vermicularis</name>
    <name type="common">Human pinworm</name>
    <dbReference type="NCBI Taxonomy" id="51028"/>
    <lineage>
        <taxon>Eukaryota</taxon>
        <taxon>Metazoa</taxon>
        <taxon>Ecdysozoa</taxon>
        <taxon>Nematoda</taxon>
        <taxon>Chromadorea</taxon>
        <taxon>Rhabditida</taxon>
        <taxon>Spirurina</taxon>
        <taxon>Oxyuridomorpha</taxon>
        <taxon>Oxyuroidea</taxon>
        <taxon>Oxyuridae</taxon>
        <taxon>Enterobius</taxon>
    </lineage>
</organism>
<proteinExistence type="predicted"/>
<reference evidence="2 3" key="2">
    <citation type="submission" date="2018-10" db="EMBL/GenBank/DDBJ databases">
        <authorList>
            <consortium name="Pathogen Informatics"/>
        </authorList>
    </citation>
    <scope>NUCLEOTIDE SEQUENCE [LARGE SCALE GENOMIC DNA]</scope>
</reference>
<sequence>MVVPYLLQWGSLLPPFYKYGVFLLCGFEIFWSALSLAVGQQYYEYAEALFPIAFDLFDETAKSELKPDNFTWTAEDKAALTLFFSLYTLMWLCAIIFLTFAFINAALFLWVYLNAPSDNALFFTNFNKVEIGEEYVTRIERALQCNSDEDLENIPLHTTCEFSIRRSVISRELLTPLSYIWLIGHAVILLLFGFLNKGM</sequence>
<gene>
    <name evidence="2" type="ORF">EVEC_LOCUS293</name>
</gene>
<dbReference type="Proteomes" id="UP000274131">
    <property type="component" value="Unassembled WGS sequence"/>
</dbReference>
<feature type="transmembrane region" description="Helical" evidence="1">
    <location>
        <begin position="16"/>
        <end position="38"/>
    </location>
</feature>
<evidence type="ECO:0000313" key="2">
    <source>
        <dbReference type="EMBL" id="VDD85150.1"/>
    </source>
</evidence>
<accession>A0A0N4UT78</accession>
<reference evidence="4" key="1">
    <citation type="submission" date="2017-02" db="UniProtKB">
        <authorList>
            <consortium name="WormBaseParasite"/>
        </authorList>
    </citation>
    <scope>IDENTIFICATION</scope>
</reference>
<dbReference type="WBParaSite" id="EVEC_0000043701-mRNA-1">
    <property type="protein sequence ID" value="EVEC_0000043701-mRNA-1"/>
    <property type="gene ID" value="EVEC_0000043701"/>
</dbReference>
<feature type="transmembrane region" description="Helical" evidence="1">
    <location>
        <begin position="177"/>
        <end position="195"/>
    </location>
</feature>
<evidence type="ECO:0000313" key="4">
    <source>
        <dbReference type="WBParaSite" id="EVEC_0000043701-mRNA-1"/>
    </source>
</evidence>